<evidence type="ECO:0000313" key="1">
    <source>
        <dbReference type="EMBL" id="GAA0345658.1"/>
    </source>
</evidence>
<gene>
    <name evidence="1" type="ORF">GCM10010319_22490</name>
</gene>
<evidence type="ECO:0008006" key="3">
    <source>
        <dbReference type="Google" id="ProtNLM"/>
    </source>
</evidence>
<organism evidence="1 2">
    <name type="scientific">Streptomyces blastmyceticus</name>
    <dbReference type="NCBI Taxonomy" id="68180"/>
    <lineage>
        <taxon>Bacteria</taxon>
        <taxon>Bacillati</taxon>
        <taxon>Actinomycetota</taxon>
        <taxon>Actinomycetes</taxon>
        <taxon>Kitasatosporales</taxon>
        <taxon>Streptomycetaceae</taxon>
        <taxon>Streptomyces</taxon>
    </lineage>
</organism>
<sequence length="269" mass="29846">MLELVHDERIQVGVAVPGLERSRIGRRQWRGGRAYGVLLLLALVVSTAACSHGPDDQKLHSLAVSDEARAKRAQQEQKLQALVNRLGSVTGLDHVFTRFRDDCARPGSQALWGSDDPTHSLVCDMEAVAYFGVRDDIVEVLPRVRAASIAKWGSQDENGEDSPYAGGSVRYALDYYRNHGKYPDGRKMGEPELAAPDLTIRWDVAPYRLVEEAPACPPPGYLYLRCDITPDATATVRAVRAKYGTVLAFNIGQKAYSSWRGYYTVPRKR</sequence>
<proteinExistence type="predicted"/>
<reference evidence="1 2" key="1">
    <citation type="journal article" date="2019" name="Int. J. Syst. Evol. Microbiol.">
        <title>The Global Catalogue of Microorganisms (GCM) 10K type strain sequencing project: providing services to taxonomists for standard genome sequencing and annotation.</title>
        <authorList>
            <consortium name="The Broad Institute Genomics Platform"/>
            <consortium name="The Broad Institute Genome Sequencing Center for Infectious Disease"/>
            <person name="Wu L."/>
            <person name="Ma J."/>
        </authorList>
    </citation>
    <scope>NUCLEOTIDE SEQUENCE [LARGE SCALE GENOMIC DNA]</scope>
    <source>
        <strain evidence="1 2">JCM 4565</strain>
    </source>
</reference>
<keyword evidence="2" id="KW-1185">Reference proteome</keyword>
<comment type="caution">
    <text evidence="1">The sequence shown here is derived from an EMBL/GenBank/DDBJ whole genome shotgun (WGS) entry which is preliminary data.</text>
</comment>
<dbReference type="RefSeq" id="WP_344117628.1">
    <property type="nucleotide sequence ID" value="NZ_BAAABW010000013.1"/>
</dbReference>
<accession>A0ABN0WSJ5</accession>
<protein>
    <recommendedName>
        <fullName evidence="3">Lipoprotein</fullName>
    </recommendedName>
</protein>
<name>A0ABN0WSJ5_9ACTN</name>
<evidence type="ECO:0000313" key="2">
    <source>
        <dbReference type="Proteomes" id="UP001500063"/>
    </source>
</evidence>
<dbReference type="EMBL" id="BAAABW010000013">
    <property type="protein sequence ID" value="GAA0345658.1"/>
    <property type="molecule type" value="Genomic_DNA"/>
</dbReference>
<dbReference type="Proteomes" id="UP001500063">
    <property type="component" value="Unassembled WGS sequence"/>
</dbReference>